<protein>
    <recommendedName>
        <fullName evidence="3">Restriction endonuclease</fullName>
    </recommendedName>
</protein>
<evidence type="ECO:0000313" key="1">
    <source>
        <dbReference type="EMBL" id="MFC7279599.1"/>
    </source>
</evidence>
<comment type="caution">
    <text evidence="1">The sequence shown here is derived from an EMBL/GenBank/DDBJ whole genome shotgun (WGS) entry which is preliminary data.</text>
</comment>
<sequence length="319" mass="36736">MVDLDKHEWRTEVEFIIFLKTLLISQYPDAIIHEGSLKDGRLRPDLIMHYSNEVYVIEVKRETPLTGSRLHDVTAQLVNYRQAAMEAYPGRAMHFILAIPGVLSDDKREVITGIGFDVWDKNWLIHAVEEGPVLRPPREPTDRAGQCRKLLERYASIKPGKPTWSEYQKICMEIWECLFLPDLSRPISESANESGVNRRDFVVPNYATDGFWAFMRSHYHADYIVVDAKNLVGPAGKAHVLQISNYMSRRGTGLFGVIMTRRGSDRAGLYTRREQWVLYSKMLIVLDDDDTEQMLDNAIHGDDPSLVLRQKIEDFRLSL</sequence>
<evidence type="ECO:0008006" key="3">
    <source>
        <dbReference type="Google" id="ProtNLM"/>
    </source>
</evidence>
<name>A0ABW2I401_9ACTN</name>
<dbReference type="Proteomes" id="UP001596548">
    <property type="component" value="Unassembled WGS sequence"/>
</dbReference>
<gene>
    <name evidence="1" type="ORF">ACFQS1_37025</name>
</gene>
<accession>A0ABW2I401</accession>
<reference evidence="2" key="1">
    <citation type="journal article" date="2019" name="Int. J. Syst. Evol. Microbiol.">
        <title>The Global Catalogue of Microorganisms (GCM) 10K type strain sequencing project: providing services to taxonomists for standard genome sequencing and annotation.</title>
        <authorList>
            <consortium name="The Broad Institute Genomics Platform"/>
            <consortium name="The Broad Institute Genome Sequencing Center for Infectious Disease"/>
            <person name="Wu L."/>
            <person name="Ma J."/>
        </authorList>
    </citation>
    <scope>NUCLEOTIDE SEQUENCE [LARGE SCALE GENOMIC DNA]</scope>
    <source>
        <strain evidence="2">XZYJT-10</strain>
    </source>
</reference>
<dbReference type="RefSeq" id="WP_378977077.1">
    <property type="nucleotide sequence ID" value="NZ_JBHTBJ010000055.1"/>
</dbReference>
<keyword evidence="2" id="KW-1185">Reference proteome</keyword>
<organism evidence="1 2">
    <name type="scientific">Paractinoplanes rhizophilus</name>
    <dbReference type="NCBI Taxonomy" id="1416877"/>
    <lineage>
        <taxon>Bacteria</taxon>
        <taxon>Bacillati</taxon>
        <taxon>Actinomycetota</taxon>
        <taxon>Actinomycetes</taxon>
        <taxon>Micromonosporales</taxon>
        <taxon>Micromonosporaceae</taxon>
        <taxon>Paractinoplanes</taxon>
    </lineage>
</organism>
<dbReference type="EMBL" id="JBHTBJ010000055">
    <property type="protein sequence ID" value="MFC7279599.1"/>
    <property type="molecule type" value="Genomic_DNA"/>
</dbReference>
<evidence type="ECO:0000313" key="2">
    <source>
        <dbReference type="Proteomes" id="UP001596548"/>
    </source>
</evidence>
<proteinExistence type="predicted"/>